<protein>
    <recommendedName>
        <fullName evidence="4">Endonuclease/exonuclease/phosphatase domain-containing protein</fullName>
    </recommendedName>
</protein>
<proteinExistence type="predicted"/>
<dbReference type="EMBL" id="JAKCXM010000062">
    <property type="protein sequence ID" value="KAJ0404482.1"/>
    <property type="molecule type" value="Genomic_DNA"/>
</dbReference>
<comment type="caution">
    <text evidence="2">The sequence shown here is derived from an EMBL/GenBank/DDBJ whole genome shotgun (WGS) entry which is preliminary data.</text>
</comment>
<evidence type="ECO:0000313" key="2">
    <source>
        <dbReference type="EMBL" id="KAJ0404482.1"/>
    </source>
</evidence>
<evidence type="ECO:0000313" key="3">
    <source>
        <dbReference type="Proteomes" id="UP001209570"/>
    </source>
</evidence>
<dbReference type="Gene3D" id="3.60.10.10">
    <property type="entry name" value="Endonuclease/exonuclease/phosphatase"/>
    <property type="match status" value="1"/>
</dbReference>
<dbReference type="AlphaFoldDB" id="A0AAD5LKY0"/>
<feature type="signal peptide" evidence="1">
    <location>
        <begin position="1"/>
        <end position="24"/>
    </location>
</feature>
<reference evidence="2" key="1">
    <citation type="submission" date="2021-12" db="EMBL/GenBank/DDBJ databases">
        <title>Prjna785345.</title>
        <authorList>
            <person name="Rujirawat T."/>
            <person name="Krajaejun T."/>
        </authorList>
    </citation>
    <scope>NUCLEOTIDE SEQUENCE</scope>
    <source>
        <strain evidence="2">Pi057C3</strain>
    </source>
</reference>
<sequence length="134" mass="14832">MLGKHVFLLGGLLAALRGWRGVAADDDVVVKVMSFNVRTSEASVDKNHRCSNWFGERRGFVVAQFRSVDADFVGTQETTDEQRGVLDGDLKEKYSSIGKSSGSLNGAAAEVNAIYYRHQDWKLLADGMFWLTTL</sequence>
<dbReference type="SUPFAM" id="SSF56219">
    <property type="entry name" value="DNase I-like"/>
    <property type="match status" value="1"/>
</dbReference>
<feature type="chain" id="PRO_5042147716" description="Endonuclease/exonuclease/phosphatase domain-containing protein" evidence="1">
    <location>
        <begin position="25"/>
        <end position="134"/>
    </location>
</feature>
<gene>
    <name evidence="2" type="ORF">P43SY_008802</name>
</gene>
<keyword evidence="1" id="KW-0732">Signal</keyword>
<keyword evidence="3" id="KW-1185">Reference proteome</keyword>
<accession>A0AAD5LKY0</accession>
<dbReference type="InterPro" id="IPR036691">
    <property type="entry name" value="Endo/exonu/phosph_ase_sf"/>
</dbReference>
<evidence type="ECO:0000256" key="1">
    <source>
        <dbReference type="SAM" id="SignalP"/>
    </source>
</evidence>
<organism evidence="2 3">
    <name type="scientific">Pythium insidiosum</name>
    <name type="common">Pythiosis disease agent</name>
    <dbReference type="NCBI Taxonomy" id="114742"/>
    <lineage>
        <taxon>Eukaryota</taxon>
        <taxon>Sar</taxon>
        <taxon>Stramenopiles</taxon>
        <taxon>Oomycota</taxon>
        <taxon>Peronosporomycetes</taxon>
        <taxon>Pythiales</taxon>
        <taxon>Pythiaceae</taxon>
        <taxon>Pythium</taxon>
    </lineage>
</organism>
<dbReference type="Proteomes" id="UP001209570">
    <property type="component" value="Unassembled WGS sequence"/>
</dbReference>
<evidence type="ECO:0008006" key="4">
    <source>
        <dbReference type="Google" id="ProtNLM"/>
    </source>
</evidence>
<name>A0AAD5LKY0_PYTIN</name>